<dbReference type="Pfam" id="PF00497">
    <property type="entry name" value="SBP_bac_3"/>
    <property type="match status" value="1"/>
</dbReference>
<dbReference type="InterPro" id="IPR006311">
    <property type="entry name" value="TAT_signal"/>
</dbReference>
<feature type="domain" description="Solute-binding protein family 3/N-terminal" evidence="2">
    <location>
        <begin position="67"/>
        <end position="297"/>
    </location>
</feature>
<sequence>MRFGTTRIAAAARRSPARGGMSRRSLLGLTAALGLAGTGAATACTRVGSADDTEGGNLLERLRDQGTVRVGIAGEVPYGYINDEGELTGEAPEIAKVIFERLGVESVVPVPTEFGSLIPGLRAQQFDVVSAGMYINPDRCRQVIFSDPDYVMLDAFIVEAGNPLGLSSYEDIVASGARLASGTAYAEIDYAVAAGVPRDDILILPDQVAGMQAVAQGRVDAFAGTAITVREVVARNAEVESTEPFQPYVDGEPAIGAGGFAFRPTETNLRDAFNAELHRLKESGELLEIVRPFGFTEDEMTDLTAEELCRP</sequence>
<keyword evidence="4" id="KW-1185">Reference proteome</keyword>
<protein>
    <submittedName>
        <fullName evidence="3">Polar amino acid transport system substrate-binding protein</fullName>
    </submittedName>
</protein>
<dbReference type="SUPFAM" id="SSF53850">
    <property type="entry name" value="Periplasmic binding protein-like II"/>
    <property type="match status" value="1"/>
</dbReference>
<dbReference type="GO" id="GO:0033294">
    <property type="term" value="F:ectoine binding"/>
    <property type="evidence" value="ECO:0007669"/>
    <property type="project" value="InterPro"/>
</dbReference>
<evidence type="ECO:0000313" key="3">
    <source>
        <dbReference type="EMBL" id="SFD33679.1"/>
    </source>
</evidence>
<accession>A0A1I1RHB3</accession>
<proteinExistence type="predicted"/>
<dbReference type="GO" id="GO:0051470">
    <property type="term" value="P:ectoine transmembrane transport"/>
    <property type="evidence" value="ECO:0007669"/>
    <property type="project" value="InterPro"/>
</dbReference>
<dbReference type="EMBL" id="FOLM01000013">
    <property type="protein sequence ID" value="SFD33679.1"/>
    <property type="molecule type" value="Genomic_DNA"/>
</dbReference>
<evidence type="ECO:0000313" key="4">
    <source>
        <dbReference type="Proteomes" id="UP000199207"/>
    </source>
</evidence>
<organism evidence="3 4">
    <name type="scientific">Streptomyces aidingensis</name>
    <dbReference type="NCBI Taxonomy" id="910347"/>
    <lineage>
        <taxon>Bacteria</taxon>
        <taxon>Bacillati</taxon>
        <taxon>Actinomycetota</taxon>
        <taxon>Actinomycetes</taxon>
        <taxon>Kitasatosporales</taxon>
        <taxon>Streptomycetaceae</taxon>
        <taxon>Streptomyces</taxon>
    </lineage>
</organism>
<dbReference type="InterPro" id="IPR001638">
    <property type="entry name" value="Solute-binding_3/MltF_N"/>
</dbReference>
<dbReference type="PROSITE" id="PS51318">
    <property type="entry name" value="TAT"/>
    <property type="match status" value="1"/>
</dbReference>
<evidence type="ECO:0000256" key="1">
    <source>
        <dbReference type="ARBA" id="ARBA00022729"/>
    </source>
</evidence>
<dbReference type="PANTHER" id="PTHR35936:SF17">
    <property type="entry name" value="ARGININE-BINDING EXTRACELLULAR PROTEIN ARTP"/>
    <property type="match status" value="1"/>
</dbReference>
<dbReference type="STRING" id="910347.SAMN05421773_113101"/>
<dbReference type="NCBIfam" id="TIGR02995">
    <property type="entry name" value="ectoine_ehuB"/>
    <property type="match status" value="1"/>
</dbReference>
<dbReference type="OrthoDB" id="9768183at2"/>
<dbReference type="AlphaFoldDB" id="A0A1I1RHB3"/>
<dbReference type="Proteomes" id="UP000199207">
    <property type="component" value="Unassembled WGS sequence"/>
</dbReference>
<dbReference type="CDD" id="cd01002">
    <property type="entry name" value="PBP2_Ehub_like"/>
    <property type="match status" value="1"/>
</dbReference>
<reference evidence="3 4" key="1">
    <citation type="submission" date="2016-10" db="EMBL/GenBank/DDBJ databases">
        <authorList>
            <person name="de Groot N.N."/>
        </authorList>
    </citation>
    <scope>NUCLEOTIDE SEQUENCE [LARGE SCALE GENOMIC DNA]</scope>
    <source>
        <strain evidence="3 4">CGMCC 4.5739</strain>
    </source>
</reference>
<keyword evidence="1" id="KW-0732">Signal</keyword>
<dbReference type="InterPro" id="IPR014337">
    <property type="entry name" value="Ectoine_EhuB"/>
</dbReference>
<name>A0A1I1RHB3_9ACTN</name>
<dbReference type="SMART" id="SM00062">
    <property type="entry name" value="PBPb"/>
    <property type="match status" value="1"/>
</dbReference>
<dbReference type="PANTHER" id="PTHR35936">
    <property type="entry name" value="MEMBRANE-BOUND LYTIC MUREIN TRANSGLYCOSYLASE F"/>
    <property type="match status" value="1"/>
</dbReference>
<evidence type="ECO:0000259" key="2">
    <source>
        <dbReference type="SMART" id="SM00062"/>
    </source>
</evidence>
<dbReference type="Gene3D" id="3.40.190.10">
    <property type="entry name" value="Periplasmic binding protein-like II"/>
    <property type="match status" value="2"/>
</dbReference>
<gene>
    <name evidence="3" type="ORF">SAMN05421773_113101</name>
</gene>